<dbReference type="RefSeq" id="WP_378590651.1">
    <property type="nucleotide sequence ID" value="NZ_JBHSKD010000012.1"/>
</dbReference>
<dbReference type="Gene3D" id="1.10.1660.10">
    <property type="match status" value="1"/>
</dbReference>
<proteinExistence type="predicted"/>
<dbReference type="Pfam" id="PF13411">
    <property type="entry name" value="MerR_1"/>
    <property type="match status" value="1"/>
</dbReference>
<evidence type="ECO:0000313" key="4">
    <source>
        <dbReference type="Proteomes" id="UP001596087"/>
    </source>
</evidence>
<protein>
    <submittedName>
        <fullName evidence="3">DICT sensory domain-containing protein</fullName>
    </submittedName>
</protein>
<name>A0ABW0BKU2_9ACTN</name>
<dbReference type="EMBL" id="JBHSKD010000012">
    <property type="protein sequence ID" value="MFC5177542.1"/>
    <property type="molecule type" value="Genomic_DNA"/>
</dbReference>
<evidence type="ECO:0000259" key="2">
    <source>
        <dbReference type="PROSITE" id="PS50937"/>
    </source>
</evidence>
<keyword evidence="1" id="KW-0238">DNA-binding</keyword>
<dbReference type="Pfam" id="PF10069">
    <property type="entry name" value="DICT"/>
    <property type="match status" value="1"/>
</dbReference>
<dbReference type="PANTHER" id="PTHR30204:SF97">
    <property type="entry name" value="MERR FAMILY REGULATORY PROTEIN"/>
    <property type="match status" value="1"/>
</dbReference>
<organism evidence="3 4">
    <name type="scientific">Nocardioides taihuensis</name>
    <dbReference type="NCBI Taxonomy" id="1835606"/>
    <lineage>
        <taxon>Bacteria</taxon>
        <taxon>Bacillati</taxon>
        <taxon>Actinomycetota</taxon>
        <taxon>Actinomycetes</taxon>
        <taxon>Propionibacteriales</taxon>
        <taxon>Nocardioidaceae</taxon>
        <taxon>Nocardioides</taxon>
    </lineage>
</organism>
<reference evidence="4" key="1">
    <citation type="journal article" date="2019" name="Int. J. Syst. Evol. Microbiol.">
        <title>The Global Catalogue of Microorganisms (GCM) 10K type strain sequencing project: providing services to taxonomists for standard genome sequencing and annotation.</title>
        <authorList>
            <consortium name="The Broad Institute Genomics Platform"/>
            <consortium name="The Broad Institute Genome Sequencing Center for Infectious Disease"/>
            <person name="Wu L."/>
            <person name="Ma J."/>
        </authorList>
    </citation>
    <scope>NUCLEOTIDE SEQUENCE [LARGE SCALE GENOMIC DNA]</scope>
    <source>
        <strain evidence="4">DFY41</strain>
    </source>
</reference>
<dbReference type="Proteomes" id="UP001596087">
    <property type="component" value="Unassembled WGS sequence"/>
</dbReference>
<evidence type="ECO:0000313" key="3">
    <source>
        <dbReference type="EMBL" id="MFC5177542.1"/>
    </source>
</evidence>
<dbReference type="InterPro" id="IPR009061">
    <property type="entry name" value="DNA-bd_dom_put_sf"/>
</dbReference>
<dbReference type="InterPro" id="IPR019278">
    <property type="entry name" value="DICT_dom"/>
</dbReference>
<evidence type="ECO:0000256" key="1">
    <source>
        <dbReference type="ARBA" id="ARBA00023125"/>
    </source>
</evidence>
<feature type="domain" description="HTH merR-type" evidence="2">
    <location>
        <begin position="13"/>
        <end position="82"/>
    </location>
</feature>
<dbReference type="InterPro" id="IPR000551">
    <property type="entry name" value="MerR-type_HTH_dom"/>
</dbReference>
<accession>A0ABW0BKU2</accession>
<dbReference type="InterPro" id="IPR047057">
    <property type="entry name" value="MerR_fam"/>
</dbReference>
<dbReference type="SMART" id="SM00422">
    <property type="entry name" value="HTH_MERR"/>
    <property type="match status" value="1"/>
</dbReference>
<dbReference type="PANTHER" id="PTHR30204">
    <property type="entry name" value="REDOX-CYCLING DRUG-SENSING TRANSCRIPTIONAL ACTIVATOR SOXR"/>
    <property type="match status" value="1"/>
</dbReference>
<dbReference type="PROSITE" id="PS50937">
    <property type="entry name" value="HTH_MERR_2"/>
    <property type="match status" value="1"/>
</dbReference>
<gene>
    <name evidence="3" type="ORF">ACFPGP_12720</name>
</gene>
<dbReference type="SUPFAM" id="SSF46955">
    <property type="entry name" value="Putative DNA-binding domain"/>
    <property type="match status" value="1"/>
</dbReference>
<sequence length="291" mass="31360">MNTALKTGPATGTLTIGELSERSGVAPATLRMWEQRHGWPVPSRLDSGHRRYDESVVAAVREAVRLRDSGLRLGSAIEQARQGPVAPPAPSSVYARIRRSHPGLVTHRLRKQTLLALSWAIEDEFCARADRPVLLGTFQAEEFYRSARPRWEALARLARAAYVFADFPEADLGATPAEVALDASSPLLREWTVVCDSAELPVALTAFELPGQTAVRDADRVFESIWTVDATVVRQASRVLLGEAAAAGAPGADAALLSLAGDVRPALVDPAVTTGLFNRIVAYVDRYGGGR</sequence>
<comment type="caution">
    <text evidence="3">The sequence shown here is derived from an EMBL/GenBank/DDBJ whole genome shotgun (WGS) entry which is preliminary data.</text>
</comment>
<keyword evidence="4" id="KW-1185">Reference proteome</keyword>